<reference evidence="1 2" key="1">
    <citation type="submission" date="2014-06" db="EMBL/GenBank/DDBJ databases">
        <authorList>
            <person name="Pfaffle P.K."/>
            <person name="Tobiason D.M."/>
            <person name="Arnold K."/>
            <person name="Ash A."/>
            <person name="Austin Q."/>
            <person name="Brahm K."/>
            <person name="Carberry B."/>
            <person name="Grant J."/>
            <person name="Leckie K."/>
            <person name="Meder A."/>
            <person name="Newsom A."/>
            <person name="Reinecke M."/>
            <person name="Rognrud K."/>
            <person name="Serrano M.G."/>
            <person name="Buck G."/>
            <person name="Lee V."/>
            <person name="Wang Y."/>
            <person name="Carvalho R."/>
            <person name="Voegtly L."/>
            <person name="Shi R."/>
            <person name="Duckworth R."/>
            <person name="Johnson A."/>
            <person name="Loviza R."/>
            <person name="Walstead R."/>
            <person name="Shah Z."/>
            <person name="Kiflezghi M."/>
            <person name="Wade K."/>
            <person name="Anders K.R."/>
            <person name="Braun M.A."/>
            <person name="Delesalle V.A."/>
            <person name="Hughes L.E."/>
            <person name="Ware V.C."/>
            <person name="Bradley K.W."/>
            <person name="Barker L.P."/>
            <person name="Asai D.J."/>
            <person name="Bowman C.A."/>
            <person name="Russell D.A."/>
            <person name="Pope W.H."/>
            <person name="Jacobs-Sera D."/>
            <person name="Hendrix R.W."/>
            <person name="Hatfull G.F."/>
        </authorList>
    </citation>
    <scope>NUCLEOTIDE SEQUENCE [LARGE SCALE GENOMIC DNA]</scope>
</reference>
<dbReference type="EMBL" id="KM101117">
    <property type="protein sequence ID" value="AIK68824.1"/>
    <property type="molecule type" value="Genomic_DNA"/>
</dbReference>
<proteinExistence type="predicted"/>
<sequence length="455" mass="50409">MSVATDYPARTDANGATWFRPVRDPGMGIEQWGWTANPLLAHPDYDYDALTDSWLGPDGRRYTMHGLSRPNTQPPQEEPPVTVDASDIGIAPPQQRVTQWAEYPLPPALPRPVNKFNQYGHYVLPDPITGLPTGFVRATTAAKTLDDTYNLSRWSTRTQVASVLKLVDYATGPDANEVAVSMLRELREAIDKGNGSTVNDLIERIDAFNGGKNSAEFGDAVHEWCAAVDCAMVTLEQVPEMFRPWVDKYREVLARAGFIAVPQYCERLVLNDAGEERVVGTLDRIYMCVTTGELYLGDLKTSKADNVKWSWMTWPTQLAGYARARLMLGLDGETWEPMPAINQEMAVLIHLPSDAPDMAHLLPMRLACGDEYLATSLRARHHRKNAKHDVPGLTTPVPSAEALRYVQAYQRIQAAQAVSDLDAVWAEFQDVWSDELTALGHTVAGLFTATATPTV</sequence>
<accession>A0A076YQT1</accession>
<evidence type="ECO:0000313" key="2">
    <source>
        <dbReference type="Proteomes" id="UP000230449"/>
    </source>
</evidence>
<organism evidence="1 2">
    <name type="scientific">Mycobacterium phage LizLemon</name>
    <dbReference type="NCBI Taxonomy" id="1527533"/>
    <lineage>
        <taxon>Viruses</taxon>
        <taxon>Duplodnaviria</taxon>
        <taxon>Heunggongvirae</taxon>
        <taxon>Uroviricota</taxon>
        <taxon>Caudoviricetes</taxon>
        <taxon>Bclasvirinae</taxon>
        <taxon>Rosebushvirus</taxon>
        <taxon>Rosebushvirus rosebush</taxon>
    </lineage>
</organism>
<dbReference type="Proteomes" id="UP000230449">
    <property type="component" value="Segment"/>
</dbReference>
<protein>
    <recommendedName>
        <fullName evidence="3">Exonuclease</fullName>
    </recommendedName>
</protein>
<evidence type="ECO:0000313" key="1">
    <source>
        <dbReference type="EMBL" id="AIK68824.1"/>
    </source>
</evidence>
<evidence type="ECO:0008006" key="3">
    <source>
        <dbReference type="Google" id="ProtNLM"/>
    </source>
</evidence>
<name>A0A076YQT1_9CAUD</name>
<gene>
    <name evidence="1" type="ORF">PBI_LIZLEMON_50</name>
</gene>